<dbReference type="RefSeq" id="XP_005091648.3">
    <property type="nucleotide sequence ID" value="XM_005091591.3"/>
</dbReference>
<dbReference type="Gene3D" id="1.20.1250.20">
    <property type="entry name" value="MFS general substrate transporter like domains"/>
    <property type="match status" value="1"/>
</dbReference>
<keyword evidence="3 5" id="KW-1133">Transmembrane helix</keyword>
<dbReference type="InterPro" id="IPR036259">
    <property type="entry name" value="MFS_trans_sf"/>
</dbReference>
<feature type="transmembrane region" description="Helical" evidence="5">
    <location>
        <begin position="159"/>
        <end position="177"/>
    </location>
</feature>
<reference evidence="8" key="1">
    <citation type="submission" date="2025-08" db="UniProtKB">
        <authorList>
            <consortium name="RefSeq"/>
        </authorList>
    </citation>
    <scope>IDENTIFICATION</scope>
</reference>
<feature type="transmembrane region" description="Helical" evidence="5">
    <location>
        <begin position="405"/>
        <end position="426"/>
    </location>
</feature>
<dbReference type="SUPFAM" id="SSF103473">
    <property type="entry name" value="MFS general substrate transporter"/>
    <property type="match status" value="1"/>
</dbReference>
<feature type="domain" description="Major facilitator superfamily (MFS) profile" evidence="6">
    <location>
        <begin position="84"/>
        <end position="503"/>
    </location>
</feature>
<comment type="subcellular location">
    <subcellularLocation>
        <location evidence="1">Membrane</location>
        <topology evidence="1">Multi-pass membrane protein</topology>
    </subcellularLocation>
</comment>
<feature type="transmembrane region" description="Helical" evidence="5">
    <location>
        <begin position="446"/>
        <end position="465"/>
    </location>
</feature>
<dbReference type="PROSITE" id="PS50850">
    <property type="entry name" value="MFS"/>
    <property type="match status" value="1"/>
</dbReference>
<feature type="transmembrane region" description="Helical" evidence="5">
    <location>
        <begin position="216"/>
        <end position="239"/>
    </location>
</feature>
<sequence length="503" mass="55871">MTDTNVPDFEPIIEYLGVKGKYQAVQVVLQALGTFSLSFAVLTGVFTGYEPAHECNAVNVTEMRDLFSVPDNASLEASYGKCAVTLVVNDSAAVTTHTMSCVNGHNYFGNKYISFTSEMDLVCERAGLGELSQTMNLLGQGIGGFIFTSLADRFGRKPIYVFTLFGMTILHTLIGVAPEVGSLTLFGFLIGGFQQGVCLSSVTLCTEMMPPRHRMLASMLCGTLWSTSVMVLGLLAWLLRYHSWRTLQLVMIATTSFCVFLPWFLMESPRWLACNNRADEALEIFRRWCEQNGKDFAHVKSLFDKNVVEKLRVKKMLEEREGEEKPELQVEKYTILDLFKHKQIALTSFVLCFIWVTNGVTYFGLTLTSSSLAGDRFVNFLLYGLAEWPSHSVAYFMLRRMNRRLIETIFLILSGVCLITSVLLLLNSLVSTPSGPEQEASTASTVFSLLGKFSITGAFNALFLLTPELFPTNIRSIGFGISASMSRFGGMVAPYSRFLVSST</sequence>
<gene>
    <name evidence="8" type="primary">LOC101852148</name>
</gene>
<evidence type="ECO:0000256" key="3">
    <source>
        <dbReference type="ARBA" id="ARBA00022989"/>
    </source>
</evidence>
<evidence type="ECO:0000256" key="1">
    <source>
        <dbReference type="ARBA" id="ARBA00004141"/>
    </source>
</evidence>
<evidence type="ECO:0000256" key="4">
    <source>
        <dbReference type="ARBA" id="ARBA00023136"/>
    </source>
</evidence>
<feature type="transmembrane region" description="Helical" evidence="5">
    <location>
        <begin position="344"/>
        <end position="365"/>
    </location>
</feature>
<feature type="transmembrane region" description="Helical" evidence="5">
    <location>
        <begin position="183"/>
        <end position="204"/>
    </location>
</feature>
<dbReference type="InterPro" id="IPR011701">
    <property type="entry name" value="MFS"/>
</dbReference>
<dbReference type="Pfam" id="PF07690">
    <property type="entry name" value="MFS_1"/>
    <property type="match status" value="1"/>
</dbReference>
<feature type="transmembrane region" description="Helical" evidence="5">
    <location>
        <begin position="377"/>
        <end position="398"/>
    </location>
</feature>
<evidence type="ECO:0000256" key="5">
    <source>
        <dbReference type="SAM" id="Phobius"/>
    </source>
</evidence>
<accession>A0ABM0JE66</accession>
<organism evidence="7 8">
    <name type="scientific">Aplysia californica</name>
    <name type="common">California sea hare</name>
    <dbReference type="NCBI Taxonomy" id="6500"/>
    <lineage>
        <taxon>Eukaryota</taxon>
        <taxon>Metazoa</taxon>
        <taxon>Spiralia</taxon>
        <taxon>Lophotrochozoa</taxon>
        <taxon>Mollusca</taxon>
        <taxon>Gastropoda</taxon>
        <taxon>Heterobranchia</taxon>
        <taxon>Euthyneura</taxon>
        <taxon>Tectipleura</taxon>
        <taxon>Aplysiida</taxon>
        <taxon>Aplysioidea</taxon>
        <taxon>Aplysiidae</taxon>
        <taxon>Aplysia</taxon>
    </lineage>
</organism>
<feature type="transmembrane region" description="Helical" evidence="5">
    <location>
        <begin position="245"/>
        <end position="265"/>
    </location>
</feature>
<proteinExistence type="predicted"/>
<dbReference type="InterPro" id="IPR020846">
    <property type="entry name" value="MFS_dom"/>
</dbReference>
<dbReference type="Proteomes" id="UP000694888">
    <property type="component" value="Unplaced"/>
</dbReference>
<keyword evidence="2 5" id="KW-0812">Transmembrane</keyword>
<keyword evidence="7" id="KW-1185">Reference proteome</keyword>
<dbReference type="GeneID" id="101852148"/>
<keyword evidence="4 5" id="KW-0472">Membrane</keyword>
<evidence type="ECO:0000256" key="2">
    <source>
        <dbReference type="ARBA" id="ARBA00022692"/>
    </source>
</evidence>
<evidence type="ECO:0000259" key="6">
    <source>
        <dbReference type="PROSITE" id="PS50850"/>
    </source>
</evidence>
<protein>
    <submittedName>
        <fullName evidence="8">Solute carrier family 22 member 6-B-like</fullName>
    </submittedName>
</protein>
<name>A0ABM0JE66_APLCA</name>
<evidence type="ECO:0000313" key="8">
    <source>
        <dbReference type="RefSeq" id="XP_005091648.3"/>
    </source>
</evidence>
<dbReference type="PANTHER" id="PTHR24064">
    <property type="entry name" value="SOLUTE CARRIER FAMILY 22 MEMBER"/>
    <property type="match status" value="1"/>
</dbReference>
<evidence type="ECO:0000313" key="7">
    <source>
        <dbReference type="Proteomes" id="UP000694888"/>
    </source>
</evidence>